<keyword evidence="1" id="KW-0472">Membrane</keyword>
<name>A0A1I5BS57_9FLAO</name>
<feature type="transmembrane region" description="Helical" evidence="1">
    <location>
        <begin position="6"/>
        <end position="30"/>
    </location>
</feature>
<evidence type="ECO:0000313" key="2">
    <source>
        <dbReference type="EMBL" id="SFN77575.1"/>
    </source>
</evidence>
<organism evidence="2 3">
    <name type="scientific">Paenimyroides ummariense</name>
    <dbReference type="NCBI Taxonomy" id="913024"/>
    <lineage>
        <taxon>Bacteria</taxon>
        <taxon>Pseudomonadati</taxon>
        <taxon>Bacteroidota</taxon>
        <taxon>Flavobacteriia</taxon>
        <taxon>Flavobacteriales</taxon>
        <taxon>Flavobacteriaceae</taxon>
        <taxon>Paenimyroides</taxon>
    </lineage>
</organism>
<evidence type="ECO:0000313" key="3">
    <source>
        <dbReference type="Proteomes" id="UP000199036"/>
    </source>
</evidence>
<feature type="transmembrane region" description="Helical" evidence="1">
    <location>
        <begin position="132"/>
        <end position="152"/>
    </location>
</feature>
<dbReference type="AlphaFoldDB" id="A0A1I5BS57"/>
<keyword evidence="1" id="KW-0812">Transmembrane</keyword>
<feature type="transmembrane region" description="Helical" evidence="1">
    <location>
        <begin position="74"/>
        <end position="92"/>
    </location>
</feature>
<sequence>MMESYAFIFHAFTYVNTFILILSNIIGVIMLRKNKSIILKILAYYLFVCCFFDVITSFIVFLLEQGAIEDFSTIYLGIIFRLIELLLIGYLINKHWLKNKVAWLLMIFSSIYLLYDLFTFQSKGILNYEAKAQTVANILLIGLIVVNLLKQLKNAKQFNVTNQMLSMVFLTYFSIHLVYTVIQNFIINQSFTDKSFALFYSSYAILHIIYYAALAFILYKNLKKTQLKL</sequence>
<proteinExistence type="predicted"/>
<evidence type="ECO:0008006" key="4">
    <source>
        <dbReference type="Google" id="ProtNLM"/>
    </source>
</evidence>
<feature type="transmembrane region" description="Helical" evidence="1">
    <location>
        <begin position="42"/>
        <end position="62"/>
    </location>
</feature>
<feature type="transmembrane region" description="Helical" evidence="1">
    <location>
        <begin position="101"/>
        <end position="120"/>
    </location>
</feature>
<dbReference type="EMBL" id="FOVI01000010">
    <property type="protein sequence ID" value="SFN77575.1"/>
    <property type="molecule type" value="Genomic_DNA"/>
</dbReference>
<keyword evidence="1" id="KW-1133">Transmembrane helix</keyword>
<dbReference type="OrthoDB" id="9841512at2"/>
<dbReference type="STRING" id="913024.SAMN05421741_110108"/>
<accession>A0A1I5BS57</accession>
<dbReference type="RefSeq" id="WP_091522784.1">
    <property type="nucleotide sequence ID" value="NZ_FOVI01000010.1"/>
</dbReference>
<feature type="transmembrane region" description="Helical" evidence="1">
    <location>
        <begin position="164"/>
        <end position="186"/>
    </location>
</feature>
<feature type="transmembrane region" description="Helical" evidence="1">
    <location>
        <begin position="198"/>
        <end position="219"/>
    </location>
</feature>
<evidence type="ECO:0000256" key="1">
    <source>
        <dbReference type="SAM" id="Phobius"/>
    </source>
</evidence>
<gene>
    <name evidence="2" type="ORF">SAMN05421741_110108</name>
</gene>
<reference evidence="3" key="1">
    <citation type="submission" date="2016-10" db="EMBL/GenBank/DDBJ databases">
        <authorList>
            <person name="Varghese N."/>
            <person name="Submissions S."/>
        </authorList>
    </citation>
    <scope>NUCLEOTIDE SEQUENCE [LARGE SCALE GENOMIC DNA]</scope>
    <source>
        <strain evidence="3">DS-12</strain>
    </source>
</reference>
<protein>
    <recommendedName>
        <fullName evidence="4">YhhN-like protein</fullName>
    </recommendedName>
</protein>
<keyword evidence="3" id="KW-1185">Reference proteome</keyword>
<dbReference type="Proteomes" id="UP000199036">
    <property type="component" value="Unassembled WGS sequence"/>
</dbReference>